<dbReference type="AlphaFoldDB" id="A0A9P5PPZ4"/>
<evidence type="ECO:0000313" key="3">
    <source>
        <dbReference type="Proteomes" id="UP000772434"/>
    </source>
</evidence>
<feature type="transmembrane region" description="Helical" evidence="1">
    <location>
        <begin position="186"/>
        <end position="210"/>
    </location>
</feature>
<name>A0A9P5PPZ4_9AGAR</name>
<keyword evidence="1" id="KW-0472">Membrane</keyword>
<keyword evidence="3" id="KW-1185">Reference proteome</keyword>
<feature type="transmembrane region" description="Helical" evidence="1">
    <location>
        <begin position="216"/>
        <end position="233"/>
    </location>
</feature>
<protein>
    <submittedName>
        <fullName evidence="2">Uncharacterized protein</fullName>
    </submittedName>
</protein>
<evidence type="ECO:0000313" key="2">
    <source>
        <dbReference type="EMBL" id="KAF9066447.1"/>
    </source>
</evidence>
<keyword evidence="1" id="KW-1133">Transmembrane helix</keyword>
<organism evidence="2 3">
    <name type="scientific">Rhodocollybia butyracea</name>
    <dbReference type="NCBI Taxonomy" id="206335"/>
    <lineage>
        <taxon>Eukaryota</taxon>
        <taxon>Fungi</taxon>
        <taxon>Dikarya</taxon>
        <taxon>Basidiomycota</taxon>
        <taxon>Agaricomycotina</taxon>
        <taxon>Agaricomycetes</taxon>
        <taxon>Agaricomycetidae</taxon>
        <taxon>Agaricales</taxon>
        <taxon>Marasmiineae</taxon>
        <taxon>Omphalotaceae</taxon>
        <taxon>Rhodocollybia</taxon>
    </lineage>
</organism>
<reference evidence="2" key="1">
    <citation type="submission" date="2020-11" db="EMBL/GenBank/DDBJ databases">
        <authorList>
            <consortium name="DOE Joint Genome Institute"/>
            <person name="Ahrendt S."/>
            <person name="Riley R."/>
            <person name="Andreopoulos W."/>
            <person name="Labutti K."/>
            <person name="Pangilinan J."/>
            <person name="Ruiz-Duenas F.J."/>
            <person name="Barrasa J.M."/>
            <person name="Sanchez-Garcia M."/>
            <person name="Camarero S."/>
            <person name="Miyauchi S."/>
            <person name="Serrano A."/>
            <person name="Linde D."/>
            <person name="Babiker R."/>
            <person name="Drula E."/>
            <person name="Ayuso-Fernandez I."/>
            <person name="Pacheco R."/>
            <person name="Padilla G."/>
            <person name="Ferreira P."/>
            <person name="Barriuso J."/>
            <person name="Kellner H."/>
            <person name="Castanera R."/>
            <person name="Alfaro M."/>
            <person name="Ramirez L."/>
            <person name="Pisabarro A.G."/>
            <person name="Kuo A."/>
            <person name="Tritt A."/>
            <person name="Lipzen A."/>
            <person name="He G."/>
            <person name="Yan M."/>
            <person name="Ng V."/>
            <person name="Cullen D."/>
            <person name="Martin F."/>
            <person name="Rosso M.-N."/>
            <person name="Henrissat B."/>
            <person name="Hibbett D."/>
            <person name="Martinez A.T."/>
            <person name="Grigoriev I.V."/>
        </authorList>
    </citation>
    <scope>NUCLEOTIDE SEQUENCE</scope>
    <source>
        <strain evidence="2">AH 40177</strain>
    </source>
</reference>
<feature type="transmembrane region" description="Helical" evidence="1">
    <location>
        <begin position="143"/>
        <end position="166"/>
    </location>
</feature>
<proteinExistence type="predicted"/>
<sequence>MALLSNHRSTPLPAGYSEHGHCHLGLCTGTPYRAGNCSPSGTNIHSSIITPAVEVHFSAFENLDVAAAATYVTANIIADALLLYRCYVVWGARKYIIVGPFLISLVNTTLEKENVSQVLNEVKNGNVGSGENASLQTASAISFSFLIVNLLTNLILTGLIAGRIWWISKETRRALGGADDKRIGSIATMVLESGLLYPVALAIGLALKLTETVTEVHPILTIIVGMAPTLIMVRTELGINIRINSDANEDKYDIEANILSSEYSRGTSFDGGPLSRKERELQVGNSYVSTLCSRTAPSTIIGRETEPRSVLLLQPHMKSLQKAPVVLSPQELS</sequence>
<comment type="caution">
    <text evidence="2">The sequence shown here is derived from an EMBL/GenBank/DDBJ whole genome shotgun (WGS) entry which is preliminary data.</text>
</comment>
<gene>
    <name evidence="2" type="ORF">BDP27DRAFT_1011583</name>
</gene>
<dbReference type="EMBL" id="JADNRY010000087">
    <property type="protein sequence ID" value="KAF9066447.1"/>
    <property type="molecule type" value="Genomic_DNA"/>
</dbReference>
<accession>A0A9P5PPZ4</accession>
<keyword evidence="1" id="KW-0812">Transmembrane</keyword>
<evidence type="ECO:0000256" key="1">
    <source>
        <dbReference type="SAM" id="Phobius"/>
    </source>
</evidence>
<dbReference type="Proteomes" id="UP000772434">
    <property type="component" value="Unassembled WGS sequence"/>
</dbReference>
<dbReference type="OrthoDB" id="3265563at2759"/>